<dbReference type="InterPro" id="IPR049317">
    <property type="entry name" value="GCIP-like_N"/>
</dbReference>
<dbReference type="PANTHER" id="PTHR15492">
    <property type="entry name" value="CYCLIN D1-BINDING PROTEIN 1"/>
    <property type="match status" value="1"/>
</dbReference>
<evidence type="ECO:0000259" key="9">
    <source>
        <dbReference type="Pfam" id="PF20936"/>
    </source>
</evidence>
<comment type="subcellular location">
    <subcellularLocation>
        <location evidence="2">Cytoplasm</location>
    </subcellularLocation>
    <subcellularLocation>
        <location evidence="1">Nucleus</location>
    </subcellularLocation>
</comment>
<feature type="domain" description="Cyclin-D1-binding protein 1-like C-terminal" evidence="9">
    <location>
        <begin position="210"/>
        <end position="317"/>
    </location>
</feature>
<dbReference type="Gene3D" id="1.20.1420.10">
    <property type="entry name" value="Talin, central domain"/>
    <property type="match status" value="1"/>
</dbReference>
<dbReference type="Gene3D" id="1.20.1410.10">
    <property type="entry name" value="I/LWEQ domain"/>
    <property type="match status" value="1"/>
</dbReference>
<dbReference type="PANTHER" id="PTHR15492:SF1">
    <property type="entry name" value="CYCLIN-D1-BINDING PROTEIN 1"/>
    <property type="match status" value="1"/>
</dbReference>
<organism evidence="10 11">
    <name type="scientific">Canna indica</name>
    <name type="common">Indian-shot</name>
    <dbReference type="NCBI Taxonomy" id="4628"/>
    <lineage>
        <taxon>Eukaryota</taxon>
        <taxon>Viridiplantae</taxon>
        <taxon>Streptophyta</taxon>
        <taxon>Embryophyta</taxon>
        <taxon>Tracheophyta</taxon>
        <taxon>Spermatophyta</taxon>
        <taxon>Magnoliopsida</taxon>
        <taxon>Liliopsida</taxon>
        <taxon>Zingiberales</taxon>
        <taxon>Cannaceae</taxon>
        <taxon>Canna</taxon>
    </lineage>
</organism>
<name>A0AAQ3KCJ4_9LILI</name>
<accession>A0AAQ3KCJ4</accession>
<feature type="domain" description="Cyclin-D1-binding protein 1-like N-terminal" evidence="8">
    <location>
        <begin position="43"/>
        <end position="186"/>
    </location>
</feature>
<dbReference type="GO" id="GO:0005737">
    <property type="term" value="C:cytoplasm"/>
    <property type="evidence" value="ECO:0007669"/>
    <property type="project" value="UniProtKB-SubCell"/>
</dbReference>
<evidence type="ECO:0000256" key="5">
    <source>
        <dbReference type="ARBA" id="ARBA00023242"/>
    </source>
</evidence>
<protein>
    <recommendedName>
        <fullName evidence="12">Cyclin-D1-binding protein 1</fullName>
    </recommendedName>
</protein>
<evidence type="ECO:0000313" key="10">
    <source>
        <dbReference type="EMBL" id="WOL03992.1"/>
    </source>
</evidence>
<dbReference type="Pfam" id="PF20936">
    <property type="entry name" value="GCIP_C"/>
    <property type="match status" value="1"/>
</dbReference>
<proteinExistence type="inferred from homology"/>
<evidence type="ECO:0000313" key="11">
    <source>
        <dbReference type="Proteomes" id="UP001327560"/>
    </source>
</evidence>
<feature type="region of interest" description="Disordered" evidence="7">
    <location>
        <begin position="189"/>
        <end position="218"/>
    </location>
</feature>
<evidence type="ECO:0000256" key="1">
    <source>
        <dbReference type="ARBA" id="ARBA00004123"/>
    </source>
</evidence>
<evidence type="ECO:0000256" key="3">
    <source>
        <dbReference type="ARBA" id="ARBA00008940"/>
    </source>
</evidence>
<comment type="similarity">
    <text evidence="3">Belongs to the CCNDBP1 family.</text>
</comment>
<evidence type="ECO:0000256" key="2">
    <source>
        <dbReference type="ARBA" id="ARBA00004496"/>
    </source>
</evidence>
<evidence type="ECO:0000256" key="6">
    <source>
        <dbReference type="ARBA" id="ARBA00023306"/>
    </source>
</evidence>
<dbReference type="Pfam" id="PF13324">
    <property type="entry name" value="GCIP_N"/>
    <property type="match status" value="1"/>
</dbReference>
<dbReference type="AlphaFoldDB" id="A0AAQ3KCJ4"/>
<keyword evidence="4" id="KW-0963">Cytoplasm</keyword>
<keyword evidence="11" id="KW-1185">Reference proteome</keyword>
<evidence type="ECO:0000259" key="8">
    <source>
        <dbReference type="Pfam" id="PF13324"/>
    </source>
</evidence>
<reference evidence="10 11" key="1">
    <citation type="submission" date="2023-10" db="EMBL/GenBank/DDBJ databases">
        <title>Chromosome-scale genome assembly provides insights into flower coloration mechanisms of Canna indica.</title>
        <authorList>
            <person name="Li C."/>
        </authorList>
    </citation>
    <scope>NUCLEOTIDE SEQUENCE [LARGE SCALE GENOMIC DNA]</scope>
    <source>
        <tissue evidence="10">Flower</tissue>
    </source>
</reference>
<evidence type="ECO:0000256" key="7">
    <source>
        <dbReference type="SAM" id="MobiDB-lite"/>
    </source>
</evidence>
<evidence type="ECO:0000256" key="4">
    <source>
        <dbReference type="ARBA" id="ARBA00022490"/>
    </source>
</evidence>
<dbReference type="GO" id="GO:0005634">
    <property type="term" value="C:nucleus"/>
    <property type="evidence" value="ECO:0007669"/>
    <property type="project" value="UniProtKB-SubCell"/>
</dbReference>
<dbReference type="Proteomes" id="UP001327560">
    <property type="component" value="Chromosome 4"/>
</dbReference>
<keyword evidence="6" id="KW-0131">Cell cycle</keyword>
<dbReference type="InterPro" id="IPR049318">
    <property type="entry name" value="GCIP_C"/>
</dbReference>
<gene>
    <name evidence="10" type="ORF">Cni_G12713</name>
</gene>
<evidence type="ECO:0008006" key="12">
    <source>
        <dbReference type="Google" id="ProtNLM"/>
    </source>
</evidence>
<dbReference type="EMBL" id="CP136893">
    <property type="protein sequence ID" value="WOL03992.1"/>
    <property type="molecule type" value="Genomic_DNA"/>
</dbReference>
<dbReference type="InterPro" id="IPR026907">
    <property type="entry name" value="GCIP-like"/>
</dbReference>
<sequence length="361" mass="39229">MSRKGSRAHLSRVLDGHVRSIQESFQMLESPADTCLDKVDWSEVTKLGDEVSKQATIAGMLWGGEAPDVKALEENLGAYFNILHGFVLLCHGSTVGAGPTLQANIKTSAKLVVDCSLALLREAVSSYESRNHEKRLSIPQLSGTVWEACAALKKTPTTNCTAVGRAMTQVAVSVKDVLREMGELKELKCAGSDDSGVSGKASESTSLSDEDSDLTEADFGSDLSSEEMAIAQLIISVVSDTLTVIKELIRFISGLLKSFSLKINTKEFTDSLEKLLNYCQEMSFEVNELGACVYPPQEVCQMKLNADKMYSLVDKMHIEVNSLEGSPDGVFATFKQLESALGNLQHGLGDNLENEMEKLKM</sequence>
<keyword evidence="5" id="KW-0539">Nucleus</keyword>